<feature type="region of interest" description="Disordered" evidence="1">
    <location>
        <begin position="431"/>
        <end position="457"/>
    </location>
</feature>
<keyword evidence="2" id="KW-0472">Membrane</keyword>
<reference evidence="4 5" key="1">
    <citation type="submission" date="2024-09" db="EMBL/GenBank/DDBJ databases">
        <title>A chromosome-level genome assembly of Gray's grenadier anchovy, Coilia grayii.</title>
        <authorList>
            <person name="Fu Z."/>
        </authorList>
    </citation>
    <scope>NUCLEOTIDE SEQUENCE [LARGE SCALE GENOMIC DNA]</scope>
    <source>
        <strain evidence="4">G4</strain>
        <tissue evidence="4">Muscle</tissue>
    </source>
</reference>
<feature type="transmembrane region" description="Helical" evidence="2">
    <location>
        <begin position="297"/>
        <end position="319"/>
    </location>
</feature>
<keyword evidence="3" id="KW-0732">Signal</keyword>
<evidence type="ECO:0000313" key="5">
    <source>
        <dbReference type="Proteomes" id="UP001591681"/>
    </source>
</evidence>
<dbReference type="PANTHER" id="PTHR33538">
    <property type="entry name" value="PROTEIN GAMETE EXPRESSED 1"/>
    <property type="match status" value="1"/>
</dbReference>
<accession>A0ABD1KWA5</accession>
<evidence type="ECO:0000313" key="4">
    <source>
        <dbReference type="EMBL" id="KAL2103453.1"/>
    </source>
</evidence>
<feature type="transmembrane region" description="Helical" evidence="2">
    <location>
        <begin position="233"/>
        <end position="252"/>
    </location>
</feature>
<feature type="transmembrane region" description="Helical" evidence="2">
    <location>
        <begin position="259"/>
        <end position="277"/>
    </location>
</feature>
<sequence length="492" mass="56070">MWLIYFLKVAVYGGCLVAYAESDKILTEQGRLQLQRVQDFAGQPRYGECWSRALERIHTRCREFTDETQSKIALAFTHCHLKRSDRPFPECPEGSEVRLCTRDMDAVAFSTYTEFFTHAHSICHFLQSERWQNRAENTIHRLTESSAGVVEKLTSTQRMAEDLMKAQSTAIKSQEAIIRNGEELKTTLFHSTQGMRNIFEEMSSSVHEQQVAFAEIFNRVAFLQSFIMSESHTLSSVLYNTLAFIAAFLLTSAQRISRARFALFGLVALNVYLERLICKTVLDGNSPGYQQMEQISYLVSILRKAMVLIGLLIVLYVAVRYRNVHKESLEILNQLKETHSNLQQALYKAGGMLVLKLLSLTTLTLVSKVKMWMCVCLERLSMGMGEKRGIWKDSVGSPVHSCTNSSQDTALTLVENPSQFDLHEDWLRQSINRPPESSVRRESRQRSRRSSGSRVNQSSALVYSVLVEDKQPRYSLRSRKSLLASNVSTESN</sequence>
<dbReference type="InterPro" id="IPR040346">
    <property type="entry name" value="GEX1/Brambleberry"/>
</dbReference>
<dbReference type="AlphaFoldDB" id="A0ABD1KWA5"/>
<protein>
    <recommendedName>
        <fullName evidence="6">Protein brambleberry</fullName>
    </recommendedName>
</protein>
<keyword evidence="2" id="KW-0812">Transmembrane</keyword>
<comment type="caution">
    <text evidence="4">The sequence shown here is derived from an EMBL/GenBank/DDBJ whole genome shotgun (WGS) entry which is preliminary data.</text>
</comment>
<evidence type="ECO:0000256" key="2">
    <source>
        <dbReference type="SAM" id="Phobius"/>
    </source>
</evidence>
<organism evidence="4 5">
    <name type="scientific">Coilia grayii</name>
    <name type="common">Gray's grenadier anchovy</name>
    <dbReference type="NCBI Taxonomy" id="363190"/>
    <lineage>
        <taxon>Eukaryota</taxon>
        <taxon>Metazoa</taxon>
        <taxon>Chordata</taxon>
        <taxon>Craniata</taxon>
        <taxon>Vertebrata</taxon>
        <taxon>Euteleostomi</taxon>
        <taxon>Actinopterygii</taxon>
        <taxon>Neopterygii</taxon>
        <taxon>Teleostei</taxon>
        <taxon>Clupei</taxon>
        <taxon>Clupeiformes</taxon>
        <taxon>Clupeoidei</taxon>
        <taxon>Engraulidae</taxon>
        <taxon>Coilinae</taxon>
        <taxon>Coilia</taxon>
    </lineage>
</organism>
<proteinExistence type="predicted"/>
<evidence type="ECO:0000256" key="1">
    <source>
        <dbReference type="SAM" id="MobiDB-lite"/>
    </source>
</evidence>
<feature type="signal peptide" evidence="3">
    <location>
        <begin position="1"/>
        <end position="22"/>
    </location>
</feature>
<gene>
    <name evidence="4" type="ORF">ACEWY4_000321</name>
</gene>
<evidence type="ECO:0000256" key="3">
    <source>
        <dbReference type="SAM" id="SignalP"/>
    </source>
</evidence>
<dbReference type="PANTHER" id="PTHR33538:SF2">
    <property type="entry name" value="PROTEIN GAMETE EXPRESSED 1"/>
    <property type="match status" value="1"/>
</dbReference>
<dbReference type="EMBL" id="JBHFQA010000001">
    <property type="protein sequence ID" value="KAL2103453.1"/>
    <property type="molecule type" value="Genomic_DNA"/>
</dbReference>
<keyword evidence="2" id="KW-1133">Transmembrane helix</keyword>
<keyword evidence="5" id="KW-1185">Reference proteome</keyword>
<dbReference type="Proteomes" id="UP001591681">
    <property type="component" value="Unassembled WGS sequence"/>
</dbReference>
<name>A0ABD1KWA5_9TELE</name>
<evidence type="ECO:0008006" key="6">
    <source>
        <dbReference type="Google" id="ProtNLM"/>
    </source>
</evidence>
<feature type="chain" id="PRO_5044812424" description="Protein brambleberry" evidence="3">
    <location>
        <begin position="23"/>
        <end position="492"/>
    </location>
</feature>